<dbReference type="Proteomes" id="UP000199494">
    <property type="component" value="Unassembled WGS sequence"/>
</dbReference>
<accession>A0A222VVB9</accession>
<name>A0A222VVB9_9PSEU</name>
<dbReference type="RefSeq" id="WP_091806877.1">
    <property type="nucleotide sequence ID" value="NZ_CP016353.1"/>
</dbReference>
<keyword evidence="2" id="KW-1185">Reference proteome</keyword>
<sequence>MPRRNRHRQVPSGLGVATGWASAESGDDGEWLVRTVPGAQATKTYRCPGCDHEIRPGVAHVVAWPADEAGSVADRRHWHRSCWQARSRRGPTRRR</sequence>
<dbReference type="KEGG" id="pmad:BAY61_25320"/>
<reference evidence="1 2" key="1">
    <citation type="submission" date="2016-10" db="EMBL/GenBank/DDBJ databases">
        <authorList>
            <person name="de Groot N.N."/>
        </authorList>
    </citation>
    <scope>NUCLEOTIDE SEQUENCE [LARGE SCALE GENOMIC DNA]</scope>
    <source>
        <strain evidence="1 2">CGMCC 4.5506</strain>
    </source>
</reference>
<dbReference type="EMBL" id="FMZE01000007">
    <property type="protein sequence ID" value="SDD27796.1"/>
    <property type="molecule type" value="Genomic_DNA"/>
</dbReference>
<evidence type="ECO:0000313" key="2">
    <source>
        <dbReference type="Proteomes" id="UP000199494"/>
    </source>
</evidence>
<dbReference type="OrthoDB" id="3381577at2"/>
<proteinExistence type="predicted"/>
<gene>
    <name evidence="1" type="ORF">SAMN05421630_10799</name>
</gene>
<evidence type="ECO:0000313" key="1">
    <source>
        <dbReference type="EMBL" id="SDD27796.1"/>
    </source>
</evidence>
<protein>
    <submittedName>
        <fullName evidence="1">Uncharacterized protein</fullName>
    </submittedName>
</protein>
<organism evidence="1 2">
    <name type="scientific">Prauserella marina</name>
    <dbReference type="NCBI Taxonomy" id="530584"/>
    <lineage>
        <taxon>Bacteria</taxon>
        <taxon>Bacillati</taxon>
        <taxon>Actinomycetota</taxon>
        <taxon>Actinomycetes</taxon>
        <taxon>Pseudonocardiales</taxon>
        <taxon>Pseudonocardiaceae</taxon>
        <taxon>Prauserella</taxon>
    </lineage>
</organism>
<dbReference type="AlphaFoldDB" id="A0A222VVB9"/>
<dbReference type="STRING" id="530584.SAMN05421630_10799"/>